<dbReference type="GO" id="GO:0043025">
    <property type="term" value="C:neuronal cell body"/>
    <property type="evidence" value="ECO:0007669"/>
    <property type="project" value="TreeGrafter"/>
</dbReference>
<evidence type="ECO:0000256" key="5">
    <source>
        <dbReference type="ARBA" id="ARBA00022889"/>
    </source>
</evidence>
<dbReference type="Proteomes" id="UP000092462">
    <property type="component" value="Unassembled WGS sequence"/>
</dbReference>
<protein>
    <recommendedName>
        <fullName evidence="10">Ig-like domain-containing protein</fullName>
    </recommendedName>
</protein>
<reference evidence="11" key="1">
    <citation type="submission" date="2022-08" db="UniProtKB">
        <authorList>
            <consortium name="EnsemblMetazoa"/>
        </authorList>
    </citation>
    <scope>IDENTIFICATION</scope>
    <source>
        <strain evidence="11">Israel</strain>
    </source>
</reference>
<dbReference type="InterPro" id="IPR036179">
    <property type="entry name" value="Ig-like_dom_sf"/>
</dbReference>
<organism evidence="11 12">
    <name type="scientific">Phlebotomus papatasi</name>
    <name type="common">Sandfly</name>
    <dbReference type="NCBI Taxonomy" id="29031"/>
    <lineage>
        <taxon>Eukaryota</taxon>
        <taxon>Metazoa</taxon>
        <taxon>Ecdysozoa</taxon>
        <taxon>Arthropoda</taxon>
        <taxon>Hexapoda</taxon>
        <taxon>Insecta</taxon>
        <taxon>Pterygota</taxon>
        <taxon>Neoptera</taxon>
        <taxon>Endopterygota</taxon>
        <taxon>Diptera</taxon>
        <taxon>Nematocera</taxon>
        <taxon>Psychodoidea</taxon>
        <taxon>Psychodidae</taxon>
        <taxon>Phlebotomus</taxon>
        <taxon>Phlebotomus</taxon>
    </lineage>
</organism>
<keyword evidence="6" id="KW-1133">Transmembrane helix</keyword>
<dbReference type="PANTHER" id="PTHR45080">
    <property type="entry name" value="CONTACTIN 5"/>
    <property type="match status" value="1"/>
</dbReference>
<dbReference type="Pfam" id="PF07679">
    <property type="entry name" value="I-set"/>
    <property type="match status" value="1"/>
</dbReference>
<feature type="domain" description="Ig-like" evidence="10">
    <location>
        <begin position="109"/>
        <end position="201"/>
    </location>
</feature>
<keyword evidence="7" id="KW-0472">Membrane</keyword>
<dbReference type="FunFam" id="2.60.40.10:FF:000017">
    <property type="entry name" value="Down syndrome cell adhesion molecule b"/>
    <property type="match status" value="1"/>
</dbReference>
<dbReference type="EMBL" id="AJVK01020836">
    <property type="status" value="NOT_ANNOTATED_CDS"/>
    <property type="molecule type" value="Genomic_DNA"/>
</dbReference>
<dbReference type="GO" id="GO:0008046">
    <property type="term" value="F:axon guidance receptor activity"/>
    <property type="evidence" value="ECO:0007669"/>
    <property type="project" value="TreeGrafter"/>
</dbReference>
<keyword evidence="5" id="KW-0130">Cell adhesion</keyword>
<keyword evidence="9" id="KW-0393">Immunoglobulin domain</keyword>
<dbReference type="VEuPathDB" id="VectorBase:PPAI000536"/>
<evidence type="ECO:0000259" key="10">
    <source>
        <dbReference type="PROSITE" id="PS50835"/>
    </source>
</evidence>
<evidence type="ECO:0000256" key="8">
    <source>
        <dbReference type="ARBA" id="ARBA00023157"/>
    </source>
</evidence>
<dbReference type="SUPFAM" id="SSF48726">
    <property type="entry name" value="Immunoglobulin"/>
    <property type="match status" value="3"/>
</dbReference>
<dbReference type="AlphaFoldDB" id="A0A1B0CZL4"/>
<evidence type="ECO:0000313" key="11">
    <source>
        <dbReference type="EnsemblMetazoa" id="PPAI000536-PA"/>
    </source>
</evidence>
<feature type="domain" description="Ig-like" evidence="10">
    <location>
        <begin position="204"/>
        <end position="291"/>
    </location>
</feature>
<evidence type="ECO:0000256" key="2">
    <source>
        <dbReference type="ARBA" id="ARBA00022692"/>
    </source>
</evidence>
<evidence type="ECO:0000256" key="9">
    <source>
        <dbReference type="ARBA" id="ARBA00023319"/>
    </source>
</evidence>
<dbReference type="EMBL" id="AJVK01020837">
    <property type="status" value="NOT_ANNOTATED_CDS"/>
    <property type="molecule type" value="Genomic_DNA"/>
</dbReference>
<dbReference type="CDD" id="cd00096">
    <property type="entry name" value="Ig"/>
    <property type="match status" value="1"/>
</dbReference>
<evidence type="ECO:0000256" key="1">
    <source>
        <dbReference type="ARBA" id="ARBA00004167"/>
    </source>
</evidence>
<dbReference type="EMBL" id="AJVK01020838">
    <property type="status" value="NOT_ANNOTATED_CDS"/>
    <property type="molecule type" value="Genomic_DNA"/>
</dbReference>
<dbReference type="InterPro" id="IPR050958">
    <property type="entry name" value="Cell_Adh-Cytoskel_Orgn"/>
</dbReference>
<dbReference type="GO" id="GO:0050808">
    <property type="term" value="P:synapse organization"/>
    <property type="evidence" value="ECO:0007669"/>
    <property type="project" value="TreeGrafter"/>
</dbReference>
<keyword evidence="12" id="KW-1185">Reference proteome</keyword>
<evidence type="ECO:0000256" key="7">
    <source>
        <dbReference type="ARBA" id="ARBA00023136"/>
    </source>
</evidence>
<dbReference type="PROSITE" id="PS50835">
    <property type="entry name" value="IG_LIKE"/>
    <property type="match status" value="3"/>
</dbReference>
<dbReference type="InterPro" id="IPR003598">
    <property type="entry name" value="Ig_sub2"/>
</dbReference>
<dbReference type="PANTHER" id="PTHR45080:SF8">
    <property type="entry name" value="IG-LIKE DOMAIN-CONTAINING PROTEIN"/>
    <property type="match status" value="1"/>
</dbReference>
<sequence length="407" mass="45386">QTPGNGTLYFPPFLGQYYRADVHDEIYRCRASNKAGTLLSRSVHVHAVARQQYDIRVDGKDVILGNTAFLHCHIPEHVRDYVSVTSWYRGDEVLLPEISDVEISSNMAPQTNQKSITEIHVDRGNDIHLPCNVRGNPIPIFTWFRVTNSGALYPLPTSQRIIPSQSILLLKNSDERDSGRWICKASNQFGDQKLEIRLFVNSYLSIHVHPQTQTINSGGRAIFNCSIVGSPIDKIEWFHDGKPIVQDTQGRIKLLSPTSLVILQVGREDRGIYQCMVSNKKSSAQGIAELKLGDTVPELIYTFIEQNVRPGPHISLKCSATGSPPPQFTWLLDSEPILDVSSLHRYAIGQFVDITGDVISHLNISHVRTDDGGLYKCIAANSIGSVSHASRLNVYGMLSEQRINAYT</sequence>
<dbReference type="FunFam" id="2.60.40.10:FF:000032">
    <property type="entry name" value="palladin isoform X1"/>
    <property type="match status" value="1"/>
</dbReference>
<evidence type="ECO:0000256" key="6">
    <source>
        <dbReference type="ARBA" id="ARBA00022989"/>
    </source>
</evidence>
<dbReference type="InterPro" id="IPR003599">
    <property type="entry name" value="Ig_sub"/>
</dbReference>
<dbReference type="Pfam" id="PF13927">
    <property type="entry name" value="Ig_3"/>
    <property type="match status" value="2"/>
</dbReference>
<keyword evidence="4" id="KW-0677">Repeat</keyword>
<dbReference type="SMART" id="SM00409">
    <property type="entry name" value="IG"/>
    <property type="match status" value="3"/>
</dbReference>
<feature type="domain" description="Ig-like" evidence="10">
    <location>
        <begin position="297"/>
        <end position="393"/>
    </location>
</feature>
<dbReference type="CDD" id="cd20956">
    <property type="entry name" value="IgI_4_Dscam"/>
    <property type="match status" value="1"/>
</dbReference>
<keyword evidence="2" id="KW-0812">Transmembrane</keyword>
<name>A0A1B0CZL4_PHLPP</name>
<keyword evidence="3" id="KW-0732">Signal</keyword>
<keyword evidence="8" id="KW-1015">Disulfide bond</keyword>
<evidence type="ECO:0000256" key="3">
    <source>
        <dbReference type="ARBA" id="ARBA00022729"/>
    </source>
</evidence>
<evidence type="ECO:0000256" key="4">
    <source>
        <dbReference type="ARBA" id="ARBA00022737"/>
    </source>
</evidence>
<dbReference type="GO" id="GO:0007156">
    <property type="term" value="P:homophilic cell adhesion via plasma membrane adhesion molecules"/>
    <property type="evidence" value="ECO:0007669"/>
    <property type="project" value="TreeGrafter"/>
</dbReference>
<dbReference type="GO" id="GO:0005886">
    <property type="term" value="C:plasma membrane"/>
    <property type="evidence" value="ECO:0007669"/>
    <property type="project" value="TreeGrafter"/>
</dbReference>
<evidence type="ECO:0000313" key="12">
    <source>
        <dbReference type="Proteomes" id="UP000092462"/>
    </source>
</evidence>
<dbReference type="InterPro" id="IPR013783">
    <property type="entry name" value="Ig-like_fold"/>
</dbReference>
<accession>A0A1B0CZL4</accession>
<dbReference type="SMART" id="SM00408">
    <property type="entry name" value="IGc2"/>
    <property type="match status" value="3"/>
</dbReference>
<dbReference type="InterPro" id="IPR013098">
    <property type="entry name" value="Ig_I-set"/>
</dbReference>
<comment type="subcellular location">
    <subcellularLocation>
        <location evidence="1">Membrane</location>
        <topology evidence="1">Single-pass membrane protein</topology>
    </subcellularLocation>
</comment>
<proteinExistence type="predicted"/>
<dbReference type="VEuPathDB" id="VectorBase:PPAPM1_009215"/>
<dbReference type="InterPro" id="IPR007110">
    <property type="entry name" value="Ig-like_dom"/>
</dbReference>
<dbReference type="EnsemblMetazoa" id="PPAI000536-RA">
    <property type="protein sequence ID" value="PPAI000536-PA"/>
    <property type="gene ID" value="PPAI000536"/>
</dbReference>
<dbReference type="GO" id="GO:0030424">
    <property type="term" value="C:axon"/>
    <property type="evidence" value="ECO:0007669"/>
    <property type="project" value="TreeGrafter"/>
</dbReference>
<dbReference type="Gene3D" id="2.60.40.10">
    <property type="entry name" value="Immunoglobulins"/>
    <property type="match status" value="4"/>
</dbReference>